<gene>
    <name evidence="2" type="ORF">PMAYCL1PPCAC_06205</name>
</gene>
<feature type="non-terminal residue" evidence="2">
    <location>
        <position position="1"/>
    </location>
</feature>
<dbReference type="AlphaFoldDB" id="A0AAN4ZE44"/>
<dbReference type="EMBL" id="BTRK01000002">
    <property type="protein sequence ID" value="GMR36010.1"/>
    <property type="molecule type" value="Genomic_DNA"/>
</dbReference>
<feature type="region of interest" description="Disordered" evidence="1">
    <location>
        <begin position="1"/>
        <end position="89"/>
    </location>
</feature>
<feature type="non-terminal residue" evidence="2">
    <location>
        <position position="89"/>
    </location>
</feature>
<organism evidence="2 3">
    <name type="scientific">Pristionchus mayeri</name>
    <dbReference type="NCBI Taxonomy" id="1317129"/>
    <lineage>
        <taxon>Eukaryota</taxon>
        <taxon>Metazoa</taxon>
        <taxon>Ecdysozoa</taxon>
        <taxon>Nematoda</taxon>
        <taxon>Chromadorea</taxon>
        <taxon>Rhabditida</taxon>
        <taxon>Rhabditina</taxon>
        <taxon>Diplogasteromorpha</taxon>
        <taxon>Diplogasteroidea</taxon>
        <taxon>Neodiplogasteridae</taxon>
        <taxon>Pristionchus</taxon>
    </lineage>
</organism>
<evidence type="ECO:0000313" key="2">
    <source>
        <dbReference type="EMBL" id="GMR36010.1"/>
    </source>
</evidence>
<dbReference type="Proteomes" id="UP001328107">
    <property type="component" value="Unassembled WGS sequence"/>
</dbReference>
<name>A0AAN4ZE44_9BILA</name>
<sequence length="89" mass="9856">RRYVPLHPTQPDEPTQQLQQPVQPPYPLQQLQPVQPPYPLEQHPLLPQNGPGAIGWGMGMGSLEELPSAPPVQPDIPLTPPPRYEDICG</sequence>
<protein>
    <recommendedName>
        <fullName evidence="4">Amelogenin</fullName>
    </recommendedName>
</protein>
<keyword evidence="3" id="KW-1185">Reference proteome</keyword>
<evidence type="ECO:0000313" key="3">
    <source>
        <dbReference type="Proteomes" id="UP001328107"/>
    </source>
</evidence>
<reference evidence="3" key="1">
    <citation type="submission" date="2022-10" db="EMBL/GenBank/DDBJ databases">
        <title>Genome assembly of Pristionchus species.</title>
        <authorList>
            <person name="Yoshida K."/>
            <person name="Sommer R.J."/>
        </authorList>
    </citation>
    <scope>NUCLEOTIDE SEQUENCE [LARGE SCALE GENOMIC DNA]</scope>
    <source>
        <strain evidence="3">RS5460</strain>
    </source>
</reference>
<comment type="caution">
    <text evidence="2">The sequence shown here is derived from an EMBL/GenBank/DDBJ whole genome shotgun (WGS) entry which is preliminary data.</text>
</comment>
<feature type="compositionally biased region" description="Pro residues" evidence="1">
    <location>
        <begin position="68"/>
        <end position="82"/>
    </location>
</feature>
<proteinExistence type="predicted"/>
<evidence type="ECO:0000256" key="1">
    <source>
        <dbReference type="SAM" id="MobiDB-lite"/>
    </source>
</evidence>
<accession>A0AAN4ZE44</accession>
<evidence type="ECO:0008006" key="4">
    <source>
        <dbReference type="Google" id="ProtNLM"/>
    </source>
</evidence>